<gene>
    <name evidence="3" type="ORF">RFH988_LOCUS7786</name>
</gene>
<evidence type="ECO:0000259" key="2">
    <source>
        <dbReference type="Pfam" id="PF01926"/>
    </source>
</evidence>
<dbReference type="InterPro" id="IPR027417">
    <property type="entry name" value="P-loop_NTPase"/>
</dbReference>
<evidence type="ECO:0000313" key="3">
    <source>
        <dbReference type="EMBL" id="CAF0877428.1"/>
    </source>
</evidence>
<dbReference type="CDD" id="cd00882">
    <property type="entry name" value="Ras_like_GTPase"/>
    <property type="match status" value="1"/>
</dbReference>
<evidence type="ECO:0000256" key="1">
    <source>
        <dbReference type="SAM" id="MobiDB-lite"/>
    </source>
</evidence>
<feature type="domain" description="G" evidence="2">
    <location>
        <begin position="231"/>
        <end position="322"/>
    </location>
</feature>
<sequence>MESEKYEILSFDCLADTNKLNAMYAQNNVASTFTCNCGQEFDDQIALDEHKKTNCQHRGYSCQLCDEYLPTSKAMGIHLFRCGNKTNKCPTCQKYIRRAIYFFHVENNCIDLDEDDTNSSSSNQHKSTFDRQHNVSNRMTSKFHEQLYEDVDRKQSESHNESSDEMNSYFERIKLPPNEELVNTSTTQTIQTKESAVSSLRGKTSQIQENLCKNYYSIEVNHIREKLQFNIILMGSPRVGKSQLINAICNGENKAETSPSLNSCTKEVTCYCLEDNQEQIPGVKPFQVNFYDTPGIESWENKGGETTMLKFIEEKDPVCVIYCAAPGTFADLSQVRPVLKFCQKKHIFWVFVCTNMWSNASRKDVIRDFEKELAIFGEGIEKFFDQSHSSIPHKITVFDNNALCTMVNSIEYYDPEYSSERKPVQGIDELIYCIMEALDNEKLLGWCNAVLYRRSFWEKFNQKVSGFLSLRIKDIQNLNNESVQPIVQNMMMYISNINKKRPV</sequence>
<dbReference type="SUPFAM" id="SSF52540">
    <property type="entry name" value="P-loop containing nucleoside triphosphate hydrolases"/>
    <property type="match status" value="1"/>
</dbReference>
<organism evidence="3 4">
    <name type="scientific">Rotaria sordida</name>
    <dbReference type="NCBI Taxonomy" id="392033"/>
    <lineage>
        <taxon>Eukaryota</taxon>
        <taxon>Metazoa</taxon>
        <taxon>Spiralia</taxon>
        <taxon>Gnathifera</taxon>
        <taxon>Rotifera</taxon>
        <taxon>Eurotatoria</taxon>
        <taxon>Bdelloidea</taxon>
        <taxon>Philodinida</taxon>
        <taxon>Philodinidae</taxon>
        <taxon>Rotaria</taxon>
    </lineage>
</organism>
<dbReference type="Pfam" id="PF01926">
    <property type="entry name" value="MMR_HSR1"/>
    <property type="match status" value="1"/>
</dbReference>
<dbReference type="Gene3D" id="3.30.40.10">
    <property type="entry name" value="Zinc/RING finger domain, C3HC4 (zinc finger)"/>
    <property type="match status" value="1"/>
</dbReference>
<accession>A0A813XY05</accession>
<feature type="region of interest" description="Disordered" evidence="1">
    <location>
        <begin position="114"/>
        <end position="136"/>
    </location>
</feature>
<dbReference type="GO" id="GO:0005525">
    <property type="term" value="F:GTP binding"/>
    <property type="evidence" value="ECO:0007669"/>
    <property type="project" value="InterPro"/>
</dbReference>
<comment type="caution">
    <text evidence="3">The sequence shown here is derived from an EMBL/GenBank/DDBJ whole genome shotgun (WGS) entry which is preliminary data.</text>
</comment>
<dbReference type="EMBL" id="CAJNOO010000251">
    <property type="protein sequence ID" value="CAF0877428.1"/>
    <property type="molecule type" value="Genomic_DNA"/>
</dbReference>
<dbReference type="Proteomes" id="UP000663882">
    <property type="component" value="Unassembled WGS sequence"/>
</dbReference>
<dbReference type="AlphaFoldDB" id="A0A813XY05"/>
<proteinExistence type="predicted"/>
<name>A0A813XY05_9BILA</name>
<protein>
    <recommendedName>
        <fullName evidence="2">G domain-containing protein</fullName>
    </recommendedName>
</protein>
<dbReference type="InterPro" id="IPR013083">
    <property type="entry name" value="Znf_RING/FYVE/PHD"/>
</dbReference>
<reference evidence="3" key="1">
    <citation type="submission" date="2021-02" db="EMBL/GenBank/DDBJ databases">
        <authorList>
            <person name="Nowell W R."/>
        </authorList>
    </citation>
    <scope>NUCLEOTIDE SEQUENCE</scope>
</reference>
<evidence type="ECO:0000313" key="4">
    <source>
        <dbReference type="Proteomes" id="UP000663882"/>
    </source>
</evidence>
<dbReference type="InterPro" id="IPR006073">
    <property type="entry name" value="GTP-bd"/>
</dbReference>
<dbReference type="OrthoDB" id="193703at2759"/>
<dbReference type="Gene3D" id="3.40.50.300">
    <property type="entry name" value="P-loop containing nucleotide triphosphate hydrolases"/>
    <property type="match status" value="1"/>
</dbReference>